<keyword evidence="4" id="KW-1185">Reference proteome</keyword>
<comment type="caution">
    <text evidence="3">The sequence shown here is derived from an EMBL/GenBank/DDBJ whole genome shotgun (WGS) entry which is preliminary data.</text>
</comment>
<evidence type="ECO:0000313" key="3">
    <source>
        <dbReference type="EMBL" id="MDO3676226.1"/>
    </source>
</evidence>
<dbReference type="PANTHER" id="PTHR37828:SF1">
    <property type="entry name" value="YCII-RELATED DOMAIN-CONTAINING PROTEIN"/>
    <property type="match status" value="1"/>
</dbReference>
<feature type="domain" description="YCII-related" evidence="2">
    <location>
        <begin position="7"/>
        <end position="86"/>
    </location>
</feature>
<protein>
    <submittedName>
        <fullName evidence="3">YciI family protein</fullName>
    </submittedName>
</protein>
<dbReference type="Proteomes" id="UP001168883">
    <property type="component" value="Unassembled WGS sequence"/>
</dbReference>
<dbReference type="Pfam" id="PF03795">
    <property type="entry name" value="YCII"/>
    <property type="match status" value="1"/>
</dbReference>
<dbReference type="InterPro" id="IPR005545">
    <property type="entry name" value="YCII"/>
</dbReference>
<dbReference type="InterPro" id="IPR011008">
    <property type="entry name" value="Dimeric_a/b-barrel"/>
</dbReference>
<evidence type="ECO:0000259" key="2">
    <source>
        <dbReference type="Pfam" id="PF03795"/>
    </source>
</evidence>
<comment type="similarity">
    <text evidence="1">Belongs to the YciI family.</text>
</comment>
<evidence type="ECO:0000313" key="4">
    <source>
        <dbReference type="Proteomes" id="UP001168883"/>
    </source>
</evidence>
<sequence>MTKFTRYVILLSLNSGKRLTEDLIRKHIAFLRKLEQNGQLELCGPLSDYEGGMVIIRASSCEEARSVAESGPFVSTGTESYELRAWQLSCEENNHLGAG</sequence>
<dbReference type="RefSeq" id="WP_036713351.1">
    <property type="nucleotide sequence ID" value="NZ_JAUMKJ010000004.1"/>
</dbReference>
<name>A0ABT8V463_9BACL</name>
<dbReference type="Gene3D" id="3.30.70.1060">
    <property type="entry name" value="Dimeric alpha+beta barrel"/>
    <property type="match status" value="1"/>
</dbReference>
<organism evidence="3 4">
    <name type="scientific">Paenibacillus ehimensis</name>
    <dbReference type="NCBI Taxonomy" id="79264"/>
    <lineage>
        <taxon>Bacteria</taxon>
        <taxon>Bacillati</taxon>
        <taxon>Bacillota</taxon>
        <taxon>Bacilli</taxon>
        <taxon>Bacillales</taxon>
        <taxon>Paenibacillaceae</taxon>
        <taxon>Paenibacillus</taxon>
    </lineage>
</organism>
<dbReference type="PANTHER" id="PTHR37828">
    <property type="entry name" value="GSR2449 PROTEIN"/>
    <property type="match status" value="1"/>
</dbReference>
<dbReference type="SUPFAM" id="SSF54909">
    <property type="entry name" value="Dimeric alpha+beta barrel"/>
    <property type="match status" value="1"/>
</dbReference>
<reference evidence="3" key="1">
    <citation type="submission" date="2023-07" db="EMBL/GenBank/DDBJ databases">
        <authorList>
            <person name="Aktuganov G."/>
            <person name="Boyko T."/>
            <person name="Delegan Y."/>
            <person name="Galimzianova N."/>
            <person name="Gilvanova E."/>
            <person name="Korobov V."/>
            <person name="Kuzmina L."/>
            <person name="Melentiev A."/>
            <person name="Milman P."/>
            <person name="Ryabova A."/>
            <person name="Stupak E."/>
            <person name="Yasakov T."/>
            <person name="Zharikova N."/>
            <person name="Zhurenko E."/>
        </authorList>
    </citation>
    <scope>NUCLEOTIDE SEQUENCE</scope>
    <source>
        <strain evidence="3">IB-739</strain>
    </source>
</reference>
<dbReference type="EMBL" id="JAUMKJ010000004">
    <property type="protein sequence ID" value="MDO3676226.1"/>
    <property type="molecule type" value="Genomic_DNA"/>
</dbReference>
<accession>A0ABT8V463</accession>
<evidence type="ECO:0000256" key="1">
    <source>
        <dbReference type="ARBA" id="ARBA00007689"/>
    </source>
</evidence>
<gene>
    <name evidence="3" type="ORF">Q3C12_04360</name>
</gene>
<proteinExistence type="inferred from homology"/>